<comment type="caution">
    <text evidence="2">The sequence shown here is derived from an EMBL/GenBank/DDBJ whole genome shotgun (WGS) entry which is preliminary data.</text>
</comment>
<feature type="region of interest" description="Disordered" evidence="1">
    <location>
        <begin position="1"/>
        <end position="40"/>
    </location>
</feature>
<dbReference type="EMBL" id="JAWZYT010005428">
    <property type="protein sequence ID" value="KAK4290586.1"/>
    <property type="molecule type" value="Genomic_DNA"/>
</dbReference>
<sequence length="81" mass="9065">MSKERSGKPTELAREMNPSNKRGWERTADKGEGDEEKKNGFLPHFLSRVKTITRTTELVSSSPVRSSQMVVRDDTSLVVAS</sequence>
<accession>A0AAE1TML0</accession>
<dbReference type="Proteomes" id="UP001292094">
    <property type="component" value="Unassembled WGS sequence"/>
</dbReference>
<feature type="compositionally biased region" description="Basic and acidic residues" evidence="1">
    <location>
        <begin position="22"/>
        <end position="39"/>
    </location>
</feature>
<evidence type="ECO:0000256" key="1">
    <source>
        <dbReference type="SAM" id="MobiDB-lite"/>
    </source>
</evidence>
<proteinExistence type="predicted"/>
<feature type="compositionally biased region" description="Basic and acidic residues" evidence="1">
    <location>
        <begin position="1"/>
        <end position="14"/>
    </location>
</feature>
<keyword evidence="3" id="KW-1185">Reference proteome</keyword>
<organism evidence="2 3">
    <name type="scientific">Petrolisthes manimaculis</name>
    <dbReference type="NCBI Taxonomy" id="1843537"/>
    <lineage>
        <taxon>Eukaryota</taxon>
        <taxon>Metazoa</taxon>
        <taxon>Ecdysozoa</taxon>
        <taxon>Arthropoda</taxon>
        <taxon>Crustacea</taxon>
        <taxon>Multicrustacea</taxon>
        <taxon>Malacostraca</taxon>
        <taxon>Eumalacostraca</taxon>
        <taxon>Eucarida</taxon>
        <taxon>Decapoda</taxon>
        <taxon>Pleocyemata</taxon>
        <taxon>Anomura</taxon>
        <taxon>Galatheoidea</taxon>
        <taxon>Porcellanidae</taxon>
        <taxon>Petrolisthes</taxon>
    </lineage>
</organism>
<name>A0AAE1TML0_9EUCA</name>
<evidence type="ECO:0000313" key="3">
    <source>
        <dbReference type="Proteomes" id="UP001292094"/>
    </source>
</evidence>
<evidence type="ECO:0000313" key="2">
    <source>
        <dbReference type="EMBL" id="KAK4290586.1"/>
    </source>
</evidence>
<protein>
    <submittedName>
        <fullName evidence="2">Uncharacterized protein</fullName>
    </submittedName>
</protein>
<gene>
    <name evidence="2" type="ORF">Pmani_036513</name>
</gene>
<dbReference type="AlphaFoldDB" id="A0AAE1TML0"/>
<reference evidence="2" key="1">
    <citation type="submission" date="2023-11" db="EMBL/GenBank/DDBJ databases">
        <title>Genome assemblies of two species of porcelain crab, Petrolisthes cinctipes and Petrolisthes manimaculis (Anomura: Porcellanidae).</title>
        <authorList>
            <person name="Angst P."/>
        </authorList>
    </citation>
    <scope>NUCLEOTIDE SEQUENCE</scope>
    <source>
        <strain evidence="2">PB745_02</strain>
        <tissue evidence="2">Gill</tissue>
    </source>
</reference>